<evidence type="ECO:0000256" key="3">
    <source>
        <dbReference type="ARBA" id="ARBA00022578"/>
    </source>
</evidence>
<dbReference type="InterPro" id="IPR036397">
    <property type="entry name" value="RNaseH_sf"/>
</dbReference>
<reference evidence="10" key="2">
    <citation type="submission" date="2015-12" db="EMBL/GenBank/DDBJ databases">
        <authorList>
            <person name="Shamseldin A."/>
            <person name="Moawad H."/>
            <person name="Abd El-Rahim W.M."/>
            <person name="Sadowsky M.J."/>
        </authorList>
    </citation>
    <scope>NUCLEOTIDE SEQUENCE [LARGE SCALE GENOMIC DNA]</scope>
    <source>
        <strain evidence="10">JAM AC0309</strain>
    </source>
</reference>
<evidence type="ECO:0000256" key="2">
    <source>
        <dbReference type="ARBA" id="ARBA00006363"/>
    </source>
</evidence>
<dbReference type="PROSITE" id="PS50994">
    <property type="entry name" value="INTEGRASE"/>
    <property type="match status" value="1"/>
</dbReference>
<evidence type="ECO:0000313" key="9">
    <source>
        <dbReference type="EMBL" id="BAU33485.1"/>
    </source>
</evidence>
<dbReference type="GO" id="GO:0003677">
    <property type="term" value="F:DNA binding"/>
    <property type="evidence" value="ECO:0007669"/>
    <property type="project" value="UniProtKB-KW"/>
</dbReference>
<proteinExistence type="inferred from homology"/>
<dbReference type="GO" id="GO:0006313">
    <property type="term" value="P:DNA transposition"/>
    <property type="evidence" value="ECO:0007669"/>
    <property type="project" value="InterPro"/>
</dbReference>
<dbReference type="EMBL" id="AP017315">
    <property type="protein sequence ID" value="BAU33485.1"/>
    <property type="molecule type" value="Genomic_DNA"/>
</dbReference>
<dbReference type="SUPFAM" id="SSF53098">
    <property type="entry name" value="Ribonuclease H-like"/>
    <property type="match status" value="1"/>
</dbReference>
<dbReference type="KEGG" id="malk:MalAC0309_0928"/>
<dbReference type="InterPro" id="IPR012337">
    <property type="entry name" value="RNaseH-like_sf"/>
</dbReference>
<comment type="similarity">
    <text evidence="2">Belongs to the transposase IS30 family.</text>
</comment>
<dbReference type="InterPro" id="IPR051917">
    <property type="entry name" value="Transposase-Integrase"/>
</dbReference>
<dbReference type="PANTHER" id="PTHR10948">
    <property type="entry name" value="TRANSPOSASE"/>
    <property type="match status" value="1"/>
</dbReference>
<comment type="function">
    <text evidence="1">Required for the transposition of the insertion element.</text>
</comment>
<dbReference type="Gene3D" id="3.30.420.10">
    <property type="entry name" value="Ribonuclease H-like superfamily/Ribonuclease H"/>
    <property type="match status" value="1"/>
</dbReference>
<dbReference type="GO" id="GO:0015074">
    <property type="term" value="P:DNA integration"/>
    <property type="evidence" value="ECO:0007669"/>
    <property type="project" value="InterPro"/>
</dbReference>
<dbReference type="EMBL" id="AP017315">
    <property type="protein sequence ID" value="BAU31793.1"/>
    <property type="molecule type" value="Genomic_DNA"/>
</dbReference>
<dbReference type="RefSeq" id="WP_036284757.1">
    <property type="nucleotide sequence ID" value="NZ_AP017315.1"/>
</dbReference>
<evidence type="ECO:0000256" key="4">
    <source>
        <dbReference type="ARBA" id="ARBA00023125"/>
    </source>
</evidence>
<feature type="domain" description="Integrase catalytic" evidence="6">
    <location>
        <begin position="218"/>
        <end position="381"/>
    </location>
</feature>
<dbReference type="KEGG" id="malk:MalAC0309_0807"/>
<dbReference type="PANTHER" id="PTHR10948:SF23">
    <property type="entry name" value="TRANSPOSASE INSI FOR INSERTION SEQUENCE ELEMENT IS30A-RELATED"/>
    <property type="match status" value="1"/>
</dbReference>
<name>A0A0U4WV27_9MICO</name>
<dbReference type="InterPro" id="IPR001598">
    <property type="entry name" value="Transposase_IS30_CS"/>
</dbReference>
<evidence type="ECO:0000256" key="1">
    <source>
        <dbReference type="ARBA" id="ARBA00002190"/>
    </source>
</evidence>
<keyword evidence="4" id="KW-0238">DNA-binding</keyword>
<sequence length="385" mass="42910">MQGKHGHLSREQKQLALRLHSKGWRLIDIAREIGCTAPMVGRMAREGRHLDGKPFGWEPREGHLTVFDREEILVGLARGDTLTAIALALGRAVSTVSREVKRGGGREGYSAWRAHEDAREQARRPKPFKLDGGRLLEVVATQLEQLWSPQEIAARLRLEHPDDPEMHVSHETIYQSLFVQGRGQLRRELARCLRSGRAARKSRTATDRRGRLPGMVMISERPAEVEDRAVPGHWEGDLILGENSRSAVGTLVERSTRLTLLLHLPDGKSADKVEAAMREAITALPASLARTITWDQGAEMAKHSEFTTATGIPIYFCDPHSPWQRGSNENTNGLLRQYLPKSTDLSIVTRAELTAIQDSLNGRPRKTLGYLTPSEKFTELVATTG</sequence>
<dbReference type="Pfam" id="PF13936">
    <property type="entry name" value="HTH_38"/>
    <property type="match status" value="1"/>
</dbReference>
<dbReference type="InterPro" id="IPR025246">
    <property type="entry name" value="IS30-like_HTH"/>
</dbReference>
<dbReference type="OrthoDB" id="9803231at2"/>
<dbReference type="InterPro" id="IPR001584">
    <property type="entry name" value="Integrase_cat-core"/>
</dbReference>
<dbReference type="Pfam" id="PF00665">
    <property type="entry name" value="rve"/>
    <property type="match status" value="1"/>
</dbReference>
<dbReference type="KEGG" id="malk:MalAC0309_2650"/>
<dbReference type="NCBIfam" id="NF033563">
    <property type="entry name" value="transpos_IS30"/>
    <property type="match status" value="1"/>
</dbReference>
<dbReference type="EMBL" id="AP017315">
    <property type="protein sequence ID" value="BAU31674.1"/>
    <property type="molecule type" value="Genomic_DNA"/>
</dbReference>
<dbReference type="GO" id="GO:0004803">
    <property type="term" value="F:transposase activity"/>
    <property type="evidence" value="ECO:0007669"/>
    <property type="project" value="InterPro"/>
</dbReference>
<dbReference type="AlphaFoldDB" id="A0A0U4WV27"/>
<dbReference type="GO" id="GO:0005829">
    <property type="term" value="C:cytosol"/>
    <property type="evidence" value="ECO:0007669"/>
    <property type="project" value="TreeGrafter"/>
</dbReference>
<evidence type="ECO:0000313" key="10">
    <source>
        <dbReference type="Proteomes" id="UP000218965"/>
    </source>
</evidence>
<accession>A0A0U4WV27</accession>
<dbReference type="PROSITE" id="PS01043">
    <property type="entry name" value="TRANSPOSASE_IS30"/>
    <property type="match status" value="1"/>
</dbReference>
<evidence type="ECO:0000259" key="6">
    <source>
        <dbReference type="PROSITE" id="PS50994"/>
    </source>
</evidence>
<organism evidence="7 10">
    <name type="scientific">Microcella alkaliphila</name>
    <dbReference type="NCBI Taxonomy" id="279828"/>
    <lineage>
        <taxon>Bacteria</taxon>
        <taxon>Bacillati</taxon>
        <taxon>Actinomycetota</taxon>
        <taxon>Actinomycetes</taxon>
        <taxon>Micrococcales</taxon>
        <taxon>Microbacteriaceae</taxon>
        <taxon>Microcella</taxon>
    </lineage>
</organism>
<keyword evidence="5" id="KW-0233">DNA recombination</keyword>
<keyword evidence="3" id="KW-0815">Transposition</keyword>
<dbReference type="Proteomes" id="UP000218965">
    <property type="component" value="Chromosome"/>
</dbReference>
<protein>
    <submittedName>
        <fullName evidence="7">Transposase, IS30 family</fullName>
    </submittedName>
</protein>
<evidence type="ECO:0000313" key="8">
    <source>
        <dbReference type="EMBL" id="BAU31793.1"/>
    </source>
</evidence>
<reference evidence="7" key="1">
    <citation type="submission" date="2015-12" db="EMBL/GenBank/DDBJ databases">
        <authorList>
            <consortium name="Microcella alkaliphila JAM AC0309 genome sequencing consortium"/>
            <person name="Kurata A."/>
            <person name="Hirose Y."/>
            <person name="Kishimoto N."/>
            <person name="Kobayashi T."/>
        </authorList>
    </citation>
    <scope>NUCLEOTIDE SEQUENCE</scope>
    <source>
        <strain evidence="7">JAM AC0309</strain>
    </source>
</reference>
<evidence type="ECO:0000313" key="7">
    <source>
        <dbReference type="EMBL" id="BAU31674.1"/>
    </source>
</evidence>
<reference evidence="7 10" key="3">
    <citation type="submission" date="2016-01" db="EMBL/GenBank/DDBJ databases">
        <title>Microcella alkaliphila JAM AC0309 whole genome shotgun sequence.</title>
        <authorList>
            <person name="Kurata A."/>
            <person name="Hirose Y."/>
            <person name="Kishimoto N."/>
            <person name="Kobayashi T."/>
        </authorList>
    </citation>
    <scope>NUCLEOTIDE SEQUENCE [LARGE SCALE GENOMIC DNA]</scope>
    <source>
        <strain evidence="7 10">JAM AC0309</strain>
    </source>
</reference>
<evidence type="ECO:0000256" key="5">
    <source>
        <dbReference type="ARBA" id="ARBA00023172"/>
    </source>
</evidence>
<dbReference type="InterPro" id="IPR053392">
    <property type="entry name" value="Transposase_IS30-like"/>
</dbReference>
<gene>
    <name evidence="7" type="ORF">MalAC0309_0807</name>
    <name evidence="8" type="ORF">MalAC0309_0928</name>
    <name evidence="9" type="ORF">MalAC0309_2650</name>
</gene>